<gene>
    <name evidence="1" type="ORF">ATL45_2536</name>
    <name evidence="2" type="ORF">SAMN05421805_103152</name>
</gene>
<name>A0A1I4X0K8_9PSEU</name>
<dbReference type="Proteomes" id="UP000270697">
    <property type="component" value="Unassembled WGS sequence"/>
</dbReference>
<evidence type="ECO:0000313" key="4">
    <source>
        <dbReference type="Proteomes" id="UP000270697"/>
    </source>
</evidence>
<proteinExistence type="predicted"/>
<dbReference type="EMBL" id="FOUP01000003">
    <property type="protein sequence ID" value="SFN18910.1"/>
    <property type="molecule type" value="Genomic_DNA"/>
</dbReference>
<accession>A0A1I4X0K8</accession>
<dbReference type="AlphaFoldDB" id="A0A1I4X0K8"/>
<reference evidence="1 4" key="2">
    <citation type="submission" date="2018-10" db="EMBL/GenBank/DDBJ databases">
        <title>Sequencing the genomes of 1000 actinobacteria strains.</title>
        <authorList>
            <person name="Klenk H.-P."/>
        </authorList>
    </citation>
    <scope>NUCLEOTIDE SEQUENCE [LARGE SCALE GENOMIC DNA]</scope>
    <source>
        <strain evidence="1 4">DSM 45119</strain>
    </source>
</reference>
<reference evidence="2 3" key="1">
    <citation type="submission" date="2016-10" db="EMBL/GenBank/DDBJ databases">
        <authorList>
            <person name="de Groot N.N."/>
        </authorList>
    </citation>
    <scope>NUCLEOTIDE SEQUENCE [LARGE SCALE GENOMIC DNA]</scope>
    <source>
        <strain evidence="2 3">CPCC 201259</strain>
    </source>
</reference>
<protein>
    <submittedName>
        <fullName evidence="2">Uncharacterized protein</fullName>
    </submittedName>
</protein>
<dbReference type="STRING" id="455193.SAMN05421805_103152"/>
<evidence type="ECO:0000313" key="2">
    <source>
        <dbReference type="EMBL" id="SFN18910.1"/>
    </source>
</evidence>
<dbReference type="RefSeq" id="WP_143121603.1">
    <property type="nucleotide sequence ID" value="NZ_FOUP01000003.1"/>
</dbReference>
<dbReference type="EMBL" id="RBXX01000002">
    <property type="protein sequence ID" value="RKT84226.1"/>
    <property type="molecule type" value="Genomic_DNA"/>
</dbReference>
<evidence type="ECO:0000313" key="3">
    <source>
        <dbReference type="Proteomes" id="UP000199398"/>
    </source>
</evidence>
<organism evidence="2 3">
    <name type="scientific">Saccharopolyspora antimicrobica</name>
    <dbReference type="NCBI Taxonomy" id="455193"/>
    <lineage>
        <taxon>Bacteria</taxon>
        <taxon>Bacillati</taxon>
        <taxon>Actinomycetota</taxon>
        <taxon>Actinomycetes</taxon>
        <taxon>Pseudonocardiales</taxon>
        <taxon>Pseudonocardiaceae</taxon>
        <taxon>Saccharopolyspora</taxon>
    </lineage>
</organism>
<sequence>MLENLRVLEWLPSEWAAGYAADNGDAIVTGGFPEEPEVLLRVLACRCQGWNYRAALAGLLAQLLATATEGEYVQVTADLLWEMDDLPPSAALRRRGGFPNYWRTESMAGTGSVRVVAGIADDPRGLVVVESAQHGNTSYVHDLALLLAECLRRIAAARYVR</sequence>
<dbReference type="Proteomes" id="UP000199398">
    <property type="component" value="Unassembled WGS sequence"/>
</dbReference>
<keyword evidence="4" id="KW-1185">Reference proteome</keyword>
<evidence type="ECO:0000313" key="1">
    <source>
        <dbReference type="EMBL" id="RKT84226.1"/>
    </source>
</evidence>